<dbReference type="EMBL" id="CABVMM010000010">
    <property type="protein sequence ID" value="VVV01385.1"/>
    <property type="molecule type" value="Genomic_DNA"/>
</dbReference>
<proteinExistence type="predicted"/>
<reference evidence="1" key="1">
    <citation type="submission" date="2019-09" db="EMBL/GenBank/DDBJ databases">
        <authorList>
            <person name="Rodrigo-Torres L."/>
            <person name="Arahal R. D."/>
            <person name="Lucena T."/>
        </authorList>
    </citation>
    <scope>NUCLEOTIDE SEQUENCE</scope>
    <source>
        <strain evidence="1">ISS653</strain>
    </source>
</reference>
<name>A0AC61YDA8_9FLAO</name>
<evidence type="ECO:0000313" key="2">
    <source>
        <dbReference type="Proteomes" id="UP000356253"/>
    </source>
</evidence>
<evidence type="ECO:0000313" key="1">
    <source>
        <dbReference type="EMBL" id="VVV01385.1"/>
    </source>
</evidence>
<keyword evidence="2" id="KW-1185">Reference proteome</keyword>
<protein>
    <submittedName>
        <fullName evidence="1">Uncharacterized protein</fullName>
    </submittedName>
</protein>
<dbReference type="Proteomes" id="UP000356253">
    <property type="component" value="Unassembled WGS sequence"/>
</dbReference>
<organism evidence="1 2">
    <name type="scientific">Mesonia oceanica</name>
    <dbReference type="NCBI Taxonomy" id="2687242"/>
    <lineage>
        <taxon>Bacteria</taxon>
        <taxon>Pseudomonadati</taxon>
        <taxon>Bacteroidota</taxon>
        <taxon>Flavobacteriia</taxon>
        <taxon>Flavobacteriales</taxon>
        <taxon>Flavobacteriaceae</taxon>
        <taxon>Mesonia</taxon>
    </lineage>
</organism>
<sequence length="278" mass="32430">MMKRILLPTDFSENAYNAISYALHFFKDEKCHFILLNTLYNSDYIIYSSLNTLYENNSLKKLEQLRKHIVTEFNNPNHEFESVSSFNMLYQEIEERAKNKEIDLIVMGTNGASGGEEILFGTHTVHAIQIAKCPLLAIPSNYKYKELEHILFATKYEIDFAQYQMSLIKNLAEKRNAKIHVMHANFGNRLTDEQLQSKKDLDSFFDETSHDFNSVYKDSVPEAIEEFNKEKPIDLLVMIKHRRSFIEKLLFSSIINEIGFNAKFPFLVLPTESYNPEN</sequence>
<comment type="caution">
    <text evidence="1">The sequence shown here is derived from an EMBL/GenBank/DDBJ whole genome shotgun (WGS) entry which is preliminary data.</text>
</comment>
<gene>
    <name evidence="1" type="ORF">FVB9532_02675</name>
</gene>
<accession>A0AC61YDA8</accession>